<protein>
    <submittedName>
        <fullName evidence="1">Uncharacterized protein</fullName>
    </submittedName>
</protein>
<gene>
    <name evidence="1" type="ORF">LITE_LOCUS7891</name>
</gene>
<dbReference type="AlphaFoldDB" id="A0AAV0I6V7"/>
<sequence length="41" mass="4403">MIFTHTPLPAQTPLPGNVHTPLSGIVDNSSMYNIHTGNISE</sequence>
<reference evidence="1" key="1">
    <citation type="submission" date="2022-08" db="EMBL/GenBank/DDBJ databases">
        <authorList>
            <person name="Gutierrez-Valencia J."/>
        </authorList>
    </citation>
    <scope>NUCLEOTIDE SEQUENCE</scope>
</reference>
<dbReference type="EMBL" id="CAMGYJ010000003">
    <property type="protein sequence ID" value="CAI0393346.1"/>
    <property type="molecule type" value="Genomic_DNA"/>
</dbReference>
<evidence type="ECO:0000313" key="2">
    <source>
        <dbReference type="Proteomes" id="UP001154282"/>
    </source>
</evidence>
<proteinExistence type="predicted"/>
<organism evidence="1 2">
    <name type="scientific">Linum tenue</name>
    <dbReference type="NCBI Taxonomy" id="586396"/>
    <lineage>
        <taxon>Eukaryota</taxon>
        <taxon>Viridiplantae</taxon>
        <taxon>Streptophyta</taxon>
        <taxon>Embryophyta</taxon>
        <taxon>Tracheophyta</taxon>
        <taxon>Spermatophyta</taxon>
        <taxon>Magnoliopsida</taxon>
        <taxon>eudicotyledons</taxon>
        <taxon>Gunneridae</taxon>
        <taxon>Pentapetalae</taxon>
        <taxon>rosids</taxon>
        <taxon>fabids</taxon>
        <taxon>Malpighiales</taxon>
        <taxon>Linaceae</taxon>
        <taxon>Linum</taxon>
    </lineage>
</organism>
<comment type="caution">
    <text evidence="1">The sequence shown here is derived from an EMBL/GenBank/DDBJ whole genome shotgun (WGS) entry which is preliminary data.</text>
</comment>
<keyword evidence="2" id="KW-1185">Reference proteome</keyword>
<name>A0AAV0I6V7_9ROSI</name>
<evidence type="ECO:0000313" key="1">
    <source>
        <dbReference type="EMBL" id="CAI0393346.1"/>
    </source>
</evidence>
<accession>A0AAV0I6V7</accession>
<dbReference type="Proteomes" id="UP001154282">
    <property type="component" value="Unassembled WGS sequence"/>
</dbReference>